<dbReference type="PANTHER" id="PTHR24305:SF235">
    <property type="entry name" value="CYTOCHROME P450 MONOOXYGENASE APDB-RELATED"/>
    <property type="match status" value="1"/>
</dbReference>
<dbReference type="GO" id="GO:0020037">
    <property type="term" value="F:heme binding"/>
    <property type="evidence" value="ECO:0007669"/>
    <property type="project" value="InterPro"/>
</dbReference>
<evidence type="ECO:0000256" key="3">
    <source>
        <dbReference type="ARBA" id="ARBA00022723"/>
    </source>
</evidence>
<dbReference type="AlphaFoldDB" id="A0A318ZLC4"/>
<dbReference type="Proteomes" id="UP000248349">
    <property type="component" value="Unassembled WGS sequence"/>
</dbReference>
<keyword evidence="8" id="KW-1185">Reference proteome</keyword>
<dbReference type="STRING" id="1450539.A0A318ZLC4"/>
<dbReference type="GO" id="GO:0044550">
    <property type="term" value="P:secondary metabolite biosynthetic process"/>
    <property type="evidence" value="ECO:0007669"/>
    <property type="project" value="UniProtKB-ARBA"/>
</dbReference>
<evidence type="ECO:0000256" key="4">
    <source>
        <dbReference type="ARBA" id="ARBA00023002"/>
    </source>
</evidence>
<protein>
    <submittedName>
        <fullName evidence="7">Cytochrome P450 pisatin demethylase</fullName>
    </submittedName>
</protein>
<keyword evidence="7" id="KW-0489">Methyltransferase</keyword>
<keyword evidence="4" id="KW-0560">Oxidoreductase</keyword>
<dbReference type="GO" id="GO:0008168">
    <property type="term" value="F:methyltransferase activity"/>
    <property type="evidence" value="ECO:0007669"/>
    <property type="project" value="UniProtKB-KW"/>
</dbReference>
<dbReference type="OrthoDB" id="3934656at2759"/>
<comment type="cofactor">
    <cofactor evidence="1">
        <name>heme</name>
        <dbReference type="ChEBI" id="CHEBI:30413"/>
    </cofactor>
</comment>
<sequence length="441" mass="48935">MTSTVLTASQIVLVGFIVRVVYCCYFHPLVKYPGPWFSSSLWGQHHLTEESLHQRYGPIVRVAPIWLSSARLEDFEAIYGFNKSIKKDDFYTFGEKRCQSDVSVFATKSNVAHRRKRRNMLGPALTSSKVRRYGSIFAKHVEVLIRRLEESLGVQAGAVNVAQLTILFGPAVGPHPYTNDDLAGDIGASVRYVSRTVWSYSLWPAFGCLMKTRLATACLRRPRYNAAGAVGGLTGLINRGAAAIMGGPETFARHSRPGIVRSWLEISADAVHRLTPAETVSEALILVFAGPGSMAAALTAILYQWASQRVESGRRSFVSLELQAVIKETLRIHSPFPTAFPRVTRSGAENAIPSLSTYVLSRSREIWGDDADQWAPQRWIGEDGHLKGPAASVIFAKALKAIVQQWRFTAAAELRGRSYLEMQYDECHLHYTQLQRPPIAS</sequence>
<accession>A0A318ZLC4</accession>
<proteinExistence type="inferred from homology"/>
<dbReference type="GO" id="GO:0005506">
    <property type="term" value="F:iron ion binding"/>
    <property type="evidence" value="ECO:0007669"/>
    <property type="project" value="InterPro"/>
</dbReference>
<evidence type="ECO:0000256" key="5">
    <source>
        <dbReference type="ARBA" id="ARBA00023004"/>
    </source>
</evidence>
<dbReference type="InterPro" id="IPR036396">
    <property type="entry name" value="Cyt_P450_sf"/>
</dbReference>
<dbReference type="EMBL" id="KZ821221">
    <property type="protein sequence ID" value="PYH48399.1"/>
    <property type="molecule type" value="Genomic_DNA"/>
</dbReference>
<evidence type="ECO:0000313" key="8">
    <source>
        <dbReference type="Proteomes" id="UP000248349"/>
    </source>
</evidence>
<organism evidence="7 8">
    <name type="scientific">Aspergillus saccharolyticus JOP 1030-1</name>
    <dbReference type="NCBI Taxonomy" id="1450539"/>
    <lineage>
        <taxon>Eukaryota</taxon>
        <taxon>Fungi</taxon>
        <taxon>Dikarya</taxon>
        <taxon>Ascomycota</taxon>
        <taxon>Pezizomycotina</taxon>
        <taxon>Eurotiomycetes</taxon>
        <taxon>Eurotiomycetidae</taxon>
        <taxon>Eurotiales</taxon>
        <taxon>Aspergillaceae</taxon>
        <taxon>Aspergillus</taxon>
        <taxon>Aspergillus subgen. Circumdati</taxon>
    </lineage>
</organism>
<keyword evidence="7" id="KW-0808">Transferase</keyword>
<dbReference type="GeneID" id="37077893"/>
<dbReference type="GO" id="GO:0016705">
    <property type="term" value="F:oxidoreductase activity, acting on paired donors, with incorporation or reduction of molecular oxygen"/>
    <property type="evidence" value="ECO:0007669"/>
    <property type="project" value="InterPro"/>
</dbReference>
<evidence type="ECO:0000256" key="2">
    <source>
        <dbReference type="ARBA" id="ARBA00010617"/>
    </source>
</evidence>
<gene>
    <name evidence="7" type="ORF">BP01DRAFT_371363</name>
</gene>
<evidence type="ECO:0000313" key="7">
    <source>
        <dbReference type="EMBL" id="PYH48399.1"/>
    </source>
</evidence>
<dbReference type="GO" id="GO:0032259">
    <property type="term" value="P:methylation"/>
    <property type="evidence" value="ECO:0007669"/>
    <property type="project" value="UniProtKB-KW"/>
</dbReference>
<reference evidence="7 8" key="1">
    <citation type="submission" date="2016-12" db="EMBL/GenBank/DDBJ databases">
        <title>The genomes of Aspergillus section Nigri reveals drivers in fungal speciation.</title>
        <authorList>
            <consortium name="DOE Joint Genome Institute"/>
            <person name="Vesth T.C."/>
            <person name="Nybo J."/>
            <person name="Theobald S."/>
            <person name="Brandl J."/>
            <person name="Frisvad J.C."/>
            <person name="Nielsen K.F."/>
            <person name="Lyhne E.K."/>
            <person name="Kogle M.E."/>
            <person name="Kuo A."/>
            <person name="Riley R."/>
            <person name="Clum A."/>
            <person name="Nolan M."/>
            <person name="Lipzen A."/>
            <person name="Salamov A."/>
            <person name="Henrissat B."/>
            <person name="Wiebenga A."/>
            <person name="De Vries R.P."/>
            <person name="Grigoriev I.V."/>
            <person name="Mortensen U.H."/>
            <person name="Andersen M.R."/>
            <person name="Baker S.E."/>
        </authorList>
    </citation>
    <scope>NUCLEOTIDE SEQUENCE [LARGE SCALE GENOMIC DNA]</scope>
    <source>
        <strain evidence="7 8">JOP 1030-1</strain>
    </source>
</reference>
<dbReference type="InterPro" id="IPR050121">
    <property type="entry name" value="Cytochrome_P450_monoxygenase"/>
</dbReference>
<name>A0A318ZLC4_9EURO</name>
<dbReference type="Gene3D" id="1.10.630.10">
    <property type="entry name" value="Cytochrome P450"/>
    <property type="match status" value="1"/>
</dbReference>
<keyword evidence="5" id="KW-0408">Iron</keyword>
<dbReference type="GO" id="GO:0004497">
    <property type="term" value="F:monooxygenase activity"/>
    <property type="evidence" value="ECO:0007669"/>
    <property type="project" value="UniProtKB-KW"/>
</dbReference>
<dbReference type="PANTHER" id="PTHR24305">
    <property type="entry name" value="CYTOCHROME P450"/>
    <property type="match status" value="1"/>
</dbReference>
<keyword evidence="6" id="KW-0503">Monooxygenase</keyword>
<dbReference type="SUPFAM" id="SSF48264">
    <property type="entry name" value="Cytochrome P450"/>
    <property type="match status" value="1"/>
</dbReference>
<evidence type="ECO:0000256" key="1">
    <source>
        <dbReference type="ARBA" id="ARBA00001971"/>
    </source>
</evidence>
<keyword evidence="3" id="KW-0479">Metal-binding</keyword>
<dbReference type="RefSeq" id="XP_025434381.1">
    <property type="nucleotide sequence ID" value="XM_025576664.1"/>
</dbReference>
<comment type="similarity">
    <text evidence="2">Belongs to the cytochrome P450 family.</text>
</comment>
<evidence type="ECO:0000256" key="6">
    <source>
        <dbReference type="ARBA" id="ARBA00023033"/>
    </source>
</evidence>